<gene>
    <name evidence="3" type="ORF">Krac_6440</name>
</gene>
<dbReference type="STRING" id="485913.Krac_6440"/>
<sequence>MAKKTGRSQRGLTLNSLLLALLGLAVVVVIIAFGLPLLLQNANGASNPNTGGTDPTGGQSTPAGPPANKGSGSGYSDAFLATVKEHIAQGLHLTADQVTAQVSGGKQITDVAAAQGISAEAMPGFV</sequence>
<accession>D6TUT1</accession>
<proteinExistence type="predicted"/>
<name>D6TUT1_KTERA</name>
<keyword evidence="2" id="KW-0472">Membrane</keyword>
<evidence type="ECO:0000313" key="3">
    <source>
        <dbReference type="EMBL" id="EFH85257.1"/>
    </source>
</evidence>
<feature type="region of interest" description="Disordered" evidence="1">
    <location>
        <begin position="44"/>
        <end position="75"/>
    </location>
</feature>
<keyword evidence="2" id="KW-1133">Transmembrane helix</keyword>
<evidence type="ECO:0000256" key="2">
    <source>
        <dbReference type="SAM" id="Phobius"/>
    </source>
</evidence>
<dbReference type="EMBL" id="ADVG01000003">
    <property type="protein sequence ID" value="EFH85257.1"/>
    <property type="molecule type" value="Genomic_DNA"/>
</dbReference>
<dbReference type="RefSeq" id="WP_007917401.1">
    <property type="nucleotide sequence ID" value="NZ_ADVG01000003.1"/>
</dbReference>
<feature type="transmembrane region" description="Helical" evidence="2">
    <location>
        <begin position="12"/>
        <end position="39"/>
    </location>
</feature>
<evidence type="ECO:0000313" key="4">
    <source>
        <dbReference type="Proteomes" id="UP000004508"/>
    </source>
</evidence>
<comment type="caution">
    <text evidence="3">The sequence shown here is derived from an EMBL/GenBank/DDBJ whole genome shotgun (WGS) entry which is preliminary data.</text>
</comment>
<protein>
    <submittedName>
        <fullName evidence="3">Uncharacterized protein</fullName>
    </submittedName>
</protein>
<reference evidence="3 4" key="1">
    <citation type="journal article" date="2011" name="Stand. Genomic Sci.">
        <title>Non-contiguous finished genome sequence and contextual data of the filamentous soil bacterium Ktedonobacter racemifer type strain (SOSP1-21).</title>
        <authorList>
            <person name="Chang Y.J."/>
            <person name="Land M."/>
            <person name="Hauser L."/>
            <person name="Chertkov O."/>
            <person name="Del Rio T.G."/>
            <person name="Nolan M."/>
            <person name="Copeland A."/>
            <person name="Tice H."/>
            <person name="Cheng J.F."/>
            <person name="Lucas S."/>
            <person name="Han C."/>
            <person name="Goodwin L."/>
            <person name="Pitluck S."/>
            <person name="Ivanova N."/>
            <person name="Ovchinikova G."/>
            <person name="Pati A."/>
            <person name="Chen A."/>
            <person name="Palaniappan K."/>
            <person name="Mavromatis K."/>
            <person name="Liolios K."/>
            <person name="Brettin T."/>
            <person name="Fiebig A."/>
            <person name="Rohde M."/>
            <person name="Abt B."/>
            <person name="Goker M."/>
            <person name="Detter J.C."/>
            <person name="Woyke T."/>
            <person name="Bristow J."/>
            <person name="Eisen J.A."/>
            <person name="Markowitz V."/>
            <person name="Hugenholtz P."/>
            <person name="Kyrpides N.C."/>
            <person name="Klenk H.P."/>
            <person name="Lapidus A."/>
        </authorList>
    </citation>
    <scope>NUCLEOTIDE SEQUENCE [LARGE SCALE GENOMIC DNA]</scope>
    <source>
        <strain evidence="4">DSM 44963</strain>
    </source>
</reference>
<dbReference type="AlphaFoldDB" id="D6TUT1"/>
<keyword evidence="2" id="KW-0812">Transmembrane</keyword>
<evidence type="ECO:0000256" key="1">
    <source>
        <dbReference type="SAM" id="MobiDB-lite"/>
    </source>
</evidence>
<keyword evidence="4" id="KW-1185">Reference proteome</keyword>
<dbReference type="Proteomes" id="UP000004508">
    <property type="component" value="Unassembled WGS sequence"/>
</dbReference>
<organism evidence="3 4">
    <name type="scientific">Ktedonobacter racemifer DSM 44963</name>
    <dbReference type="NCBI Taxonomy" id="485913"/>
    <lineage>
        <taxon>Bacteria</taxon>
        <taxon>Bacillati</taxon>
        <taxon>Chloroflexota</taxon>
        <taxon>Ktedonobacteria</taxon>
        <taxon>Ktedonobacterales</taxon>
        <taxon>Ktedonobacteraceae</taxon>
        <taxon>Ktedonobacter</taxon>
    </lineage>
</organism>
<feature type="compositionally biased region" description="Low complexity" evidence="1">
    <location>
        <begin position="47"/>
        <end position="58"/>
    </location>
</feature>
<dbReference type="InParanoid" id="D6TUT1"/>